<keyword evidence="17" id="KW-1185">Reference proteome</keyword>
<evidence type="ECO:0000256" key="1">
    <source>
        <dbReference type="ARBA" id="ARBA00005015"/>
    </source>
</evidence>
<dbReference type="Gene3D" id="3.30.70.890">
    <property type="entry name" value="GHMP kinase, C-terminal domain"/>
    <property type="match status" value="1"/>
</dbReference>
<dbReference type="NCBIfam" id="NF002288">
    <property type="entry name" value="PRK01212.1-4"/>
    <property type="match status" value="1"/>
</dbReference>
<dbReference type="PANTHER" id="PTHR20861">
    <property type="entry name" value="HOMOSERINE/4-DIPHOSPHOCYTIDYL-2-C-METHYL-D-ERYTHRITOL KINASE"/>
    <property type="match status" value="1"/>
</dbReference>
<keyword evidence="8 13" id="KW-0547">Nucleotide-binding</keyword>
<dbReference type="PROSITE" id="PS00627">
    <property type="entry name" value="GHMP_KINASES_ATP"/>
    <property type="match status" value="1"/>
</dbReference>
<evidence type="ECO:0000256" key="4">
    <source>
        <dbReference type="ARBA" id="ARBA00017858"/>
    </source>
</evidence>
<keyword evidence="7 13" id="KW-0791">Threonine biosynthesis</keyword>
<dbReference type="Proteomes" id="UP001208017">
    <property type="component" value="Unassembled WGS sequence"/>
</dbReference>
<dbReference type="PRINTS" id="PR00958">
    <property type="entry name" value="HOMSERKINASE"/>
</dbReference>
<evidence type="ECO:0000313" key="16">
    <source>
        <dbReference type="EMBL" id="MCX7570877.1"/>
    </source>
</evidence>
<dbReference type="SUPFAM" id="SSF54211">
    <property type="entry name" value="Ribosomal protein S5 domain 2-like"/>
    <property type="match status" value="1"/>
</dbReference>
<dbReference type="InterPro" id="IPR014721">
    <property type="entry name" value="Ribsml_uS5_D2-typ_fold_subgr"/>
</dbReference>
<feature type="domain" description="GHMP kinase N-terminal" evidence="14">
    <location>
        <begin position="58"/>
        <end position="140"/>
    </location>
</feature>
<dbReference type="InterPro" id="IPR006204">
    <property type="entry name" value="GHMP_kinase_N_dom"/>
</dbReference>
<keyword evidence="5 13" id="KW-0028">Amino-acid biosynthesis</keyword>
<feature type="binding site" evidence="13">
    <location>
        <begin position="87"/>
        <end position="97"/>
    </location>
    <ligand>
        <name>ATP</name>
        <dbReference type="ChEBI" id="CHEBI:30616"/>
    </ligand>
</feature>
<dbReference type="InterPro" id="IPR013750">
    <property type="entry name" value="GHMP_kinase_C_dom"/>
</dbReference>
<dbReference type="InterPro" id="IPR006203">
    <property type="entry name" value="GHMP_knse_ATP-bd_CS"/>
</dbReference>
<evidence type="ECO:0000256" key="3">
    <source>
        <dbReference type="ARBA" id="ARBA00012078"/>
    </source>
</evidence>
<keyword evidence="10 13" id="KW-0067">ATP-binding</keyword>
<keyword evidence="9 13" id="KW-0418">Kinase</keyword>
<gene>
    <name evidence="13 16" type="primary">thrB</name>
    <name evidence="16" type="ORF">OS242_13010</name>
</gene>
<dbReference type="Pfam" id="PF08544">
    <property type="entry name" value="GHMP_kinases_C"/>
    <property type="match status" value="1"/>
</dbReference>
<evidence type="ECO:0000256" key="13">
    <source>
        <dbReference type="HAMAP-Rule" id="MF_00384"/>
    </source>
</evidence>
<accession>A0ABT3X4W4</accession>
<evidence type="ECO:0000256" key="8">
    <source>
        <dbReference type="ARBA" id="ARBA00022741"/>
    </source>
</evidence>
<dbReference type="InterPro" id="IPR000870">
    <property type="entry name" value="Homoserine_kinase"/>
</dbReference>
<organism evidence="16 17">
    <name type="scientific">Tumebacillus lacus</name>
    <dbReference type="NCBI Taxonomy" id="2995335"/>
    <lineage>
        <taxon>Bacteria</taxon>
        <taxon>Bacillati</taxon>
        <taxon>Bacillota</taxon>
        <taxon>Bacilli</taxon>
        <taxon>Bacillales</taxon>
        <taxon>Alicyclobacillaceae</taxon>
        <taxon>Tumebacillus</taxon>
    </lineage>
</organism>
<evidence type="ECO:0000313" key="17">
    <source>
        <dbReference type="Proteomes" id="UP001208017"/>
    </source>
</evidence>
<dbReference type="HAMAP" id="MF_00384">
    <property type="entry name" value="Homoser_kinase"/>
    <property type="match status" value="1"/>
</dbReference>
<name>A0ABT3X4W4_9BACL</name>
<protein>
    <recommendedName>
        <fullName evidence="4 13">Homoserine kinase</fullName>
        <shortName evidence="13">HK</shortName>
        <shortName evidence="13">HSK</shortName>
        <ecNumber evidence="3 13">2.7.1.39</ecNumber>
    </recommendedName>
</protein>
<proteinExistence type="inferred from homology"/>
<keyword evidence="6 13" id="KW-0808">Transferase</keyword>
<dbReference type="InterPro" id="IPR020568">
    <property type="entry name" value="Ribosomal_Su5_D2-typ_SF"/>
</dbReference>
<evidence type="ECO:0000256" key="6">
    <source>
        <dbReference type="ARBA" id="ARBA00022679"/>
    </source>
</evidence>
<feature type="domain" description="GHMP kinase C-terminal" evidence="15">
    <location>
        <begin position="202"/>
        <end position="262"/>
    </location>
</feature>
<evidence type="ECO:0000256" key="9">
    <source>
        <dbReference type="ARBA" id="ARBA00022777"/>
    </source>
</evidence>
<dbReference type="Gene3D" id="3.30.230.10">
    <property type="match status" value="1"/>
</dbReference>
<dbReference type="EC" id="2.7.1.39" evidence="3 13"/>
<comment type="similarity">
    <text evidence="2 13">Belongs to the GHMP kinase family. Homoserine kinase subfamily.</text>
</comment>
<evidence type="ECO:0000256" key="2">
    <source>
        <dbReference type="ARBA" id="ARBA00007370"/>
    </source>
</evidence>
<evidence type="ECO:0000256" key="11">
    <source>
        <dbReference type="ARBA" id="ARBA00049375"/>
    </source>
</evidence>
<dbReference type="SUPFAM" id="SSF55060">
    <property type="entry name" value="GHMP Kinase, C-terminal domain"/>
    <property type="match status" value="1"/>
</dbReference>
<dbReference type="PANTHER" id="PTHR20861:SF1">
    <property type="entry name" value="HOMOSERINE KINASE"/>
    <property type="match status" value="1"/>
</dbReference>
<dbReference type="InterPro" id="IPR036554">
    <property type="entry name" value="GHMP_kinase_C_sf"/>
</dbReference>
<evidence type="ECO:0000256" key="5">
    <source>
        <dbReference type="ARBA" id="ARBA00022605"/>
    </source>
</evidence>
<comment type="subcellular location">
    <subcellularLocation>
        <location evidence="13">Cytoplasm</location>
    </subcellularLocation>
</comment>
<dbReference type="GO" id="GO:0004413">
    <property type="term" value="F:homoserine kinase activity"/>
    <property type="evidence" value="ECO:0007669"/>
    <property type="project" value="UniProtKB-EC"/>
</dbReference>
<comment type="catalytic activity">
    <reaction evidence="11 13">
        <text>L-homoserine + ATP = O-phospho-L-homoserine + ADP + H(+)</text>
        <dbReference type="Rhea" id="RHEA:13985"/>
        <dbReference type="ChEBI" id="CHEBI:15378"/>
        <dbReference type="ChEBI" id="CHEBI:30616"/>
        <dbReference type="ChEBI" id="CHEBI:57476"/>
        <dbReference type="ChEBI" id="CHEBI:57590"/>
        <dbReference type="ChEBI" id="CHEBI:456216"/>
        <dbReference type="EC" id="2.7.1.39"/>
    </reaction>
</comment>
<dbReference type="RefSeq" id="WP_267152124.1">
    <property type="nucleotide sequence ID" value="NZ_JAPMLT010000007.1"/>
</dbReference>
<comment type="function">
    <text evidence="12 13">Catalyzes the ATP-dependent phosphorylation of L-homoserine to L-homoserine phosphate.</text>
</comment>
<dbReference type="Pfam" id="PF00288">
    <property type="entry name" value="GHMP_kinases_N"/>
    <property type="match status" value="1"/>
</dbReference>
<reference evidence="16 17" key="1">
    <citation type="submission" date="2022-11" db="EMBL/GenBank/DDBJ databases">
        <title>Study of microbial diversity in lake waters.</title>
        <authorList>
            <person name="Zhang J."/>
        </authorList>
    </citation>
    <scope>NUCLEOTIDE SEQUENCE [LARGE SCALE GENOMIC DNA]</scope>
    <source>
        <strain evidence="16 17">DT12</strain>
    </source>
</reference>
<evidence type="ECO:0000259" key="15">
    <source>
        <dbReference type="Pfam" id="PF08544"/>
    </source>
</evidence>
<sequence>MNVHVRVPATTANLGPGFDLMGMAVDLYNEVFLKETDGGLHITVEGEGAETIPLDESNLVYQVAHRLFREVGYTPRGLSFHLKNDIPVTRGLGSSSAAVVGGLAAANRLCGDPLSLLELLAIAADIEGHPDNVAPALFGGVVLTTEAKGRLHTVRLDPPPELAMVAAIPEFELPTALSREVLPSLVPRQDAIFNAAHVALMTAALMRGDLEQFSAALADRLHQPYRSPLIPGMPDVIAAADRAGALGTVLSGAGPTMIAFTEGPCLRVGQEMQRAFAAHGVDSVIRVLLPDREGVAYQGKELISTQQDRKQDTQQEIVCHD</sequence>
<evidence type="ECO:0000256" key="10">
    <source>
        <dbReference type="ARBA" id="ARBA00022840"/>
    </source>
</evidence>
<dbReference type="PIRSF" id="PIRSF000676">
    <property type="entry name" value="Homoser_kin"/>
    <property type="match status" value="1"/>
</dbReference>
<evidence type="ECO:0000256" key="12">
    <source>
        <dbReference type="ARBA" id="ARBA00049954"/>
    </source>
</evidence>
<comment type="caution">
    <text evidence="16">The sequence shown here is derived from an EMBL/GenBank/DDBJ whole genome shotgun (WGS) entry which is preliminary data.</text>
</comment>
<keyword evidence="13" id="KW-0963">Cytoplasm</keyword>
<dbReference type="EMBL" id="JAPMLT010000007">
    <property type="protein sequence ID" value="MCX7570877.1"/>
    <property type="molecule type" value="Genomic_DNA"/>
</dbReference>
<evidence type="ECO:0000259" key="14">
    <source>
        <dbReference type="Pfam" id="PF00288"/>
    </source>
</evidence>
<comment type="pathway">
    <text evidence="1 13">Amino-acid biosynthesis; L-threonine biosynthesis; L-threonine from L-aspartate: step 4/5.</text>
</comment>
<dbReference type="NCBIfam" id="TIGR00191">
    <property type="entry name" value="thrB"/>
    <property type="match status" value="1"/>
</dbReference>
<evidence type="ECO:0000256" key="7">
    <source>
        <dbReference type="ARBA" id="ARBA00022697"/>
    </source>
</evidence>